<dbReference type="PANTHER" id="PTHR38134:SF2">
    <property type="entry name" value="GALACTOKINASE"/>
    <property type="match status" value="1"/>
</dbReference>
<dbReference type="HOGENOM" id="CLU_044082_0_0_6"/>
<dbReference type="OrthoDB" id="503106at2"/>
<sequence length="360" mass="41015">MKTIAYFITSHGFGHAARACAVMDALRKNLSKIQFEIYTQVPPWFFQGSLQGNFNYHALLTDIGIVQKSPLHEDLKHTLHALDRFLPFNPSQVVRLAKQIQKNQCELMLCDISPLGITVAKEAEIPAVLIENFTWDWIYQSYLSQHPEIGKYIDFFKGLFETADYHIQTQPACHPTPVDLTTPPVSRKARLFRQQIRSKLSLPQNAPVILISMGGIPPGHYPFLAQIAAQQALFFIIPGVGESLQRHENIVFLPHHSEFFHPDLIQASDLVLGKLGYSTLAETYWAGIPFGYIIRTHFRESEILDKFAKKEMDGFAMNETQFNRGDWISQLPYYLNLPSRERFGPNGSEQIARFILSLSP</sequence>
<evidence type="ECO:0008006" key="3">
    <source>
        <dbReference type="Google" id="ProtNLM"/>
    </source>
</evidence>
<accession>A0A0E2Z234</accession>
<dbReference type="EMBL" id="JPGN01000060">
    <property type="protein sequence ID" value="KFI19231.1"/>
    <property type="molecule type" value="Genomic_DNA"/>
</dbReference>
<evidence type="ECO:0000313" key="1">
    <source>
        <dbReference type="EMBL" id="KFI19231.1"/>
    </source>
</evidence>
<evidence type="ECO:0000313" key="2">
    <source>
        <dbReference type="Proteomes" id="UP000028839"/>
    </source>
</evidence>
<dbReference type="AlphaFoldDB" id="A0A0E2Z234"/>
<gene>
    <name evidence="1" type="ORF">IB75_09745</name>
</gene>
<protein>
    <recommendedName>
        <fullName evidence="3">Glycosyl transferase</fullName>
    </recommendedName>
</protein>
<proteinExistence type="predicted"/>
<comment type="caution">
    <text evidence="1">The sequence shown here is derived from an EMBL/GenBank/DDBJ whole genome shotgun (WGS) entry which is preliminary data.</text>
</comment>
<reference evidence="1 2" key="1">
    <citation type="submission" date="2014-07" db="EMBL/GenBank/DDBJ databases">
        <title>Comparative analysis of Nitrosococcus oceani genome inventories of strains from Pacific and Atlantic gyres.</title>
        <authorList>
            <person name="Lim C.K."/>
            <person name="Wang L."/>
            <person name="Sayavedra-Soto L.A."/>
            <person name="Klotz M.G."/>
        </authorList>
    </citation>
    <scope>NUCLEOTIDE SEQUENCE [LARGE SCALE GENOMIC DNA]</scope>
    <source>
        <strain evidence="1 2">C-27</strain>
    </source>
</reference>
<organism evidence="1 2">
    <name type="scientific">Nitrosococcus oceani C-27</name>
    <dbReference type="NCBI Taxonomy" id="314279"/>
    <lineage>
        <taxon>Bacteria</taxon>
        <taxon>Pseudomonadati</taxon>
        <taxon>Pseudomonadota</taxon>
        <taxon>Gammaproteobacteria</taxon>
        <taxon>Chromatiales</taxon>
        <taxon>Chromatiaceae</taxon>
        <taxon>Nitrosococcus</taxon>
    </lineage>
</organism>
<dbReference type="Pfam" id="PF13528">
    <property type="entry name" value="Glyco_trans_1_3"/>
    <property type="match status" value="1"/>
</dbReference>
<dbReference type="PANTHER" id="PTHR38134">
    <property type="entry name" value="SLR1395 PROTEIN"/>
    <property type="match status" value="1"/>
</dbReference>
<dbReference type="InterPro" id="IPR053205">
    <property type="entry name" value="GHMP_kinase_L-arabinokinase"/>
</dbReference>
<name>A0A0E2Z234_9GAMM</name>
<dbReference type="Proteomes" id="UP000028839">
    <property type="component" value="Unassembled WGS sequence"/>
</dbReference>
<dbReference type="SUPFAM" id="SSF53756">
    <property type="entry name" value="UDP-Glycosyltransferase/glycogen phosphorylase"/>
    <property type="match status" value="1"/>
</dbReference>